<dbReference type="Proteomes" id="UP000886335">
    <property type="component" value="Unassembled WGS sequence"/>
</dbReference>
<dbReference type="InterPro" id="IPR011105">
    <property type="entry name" value="Cell_wall_hydrolase_SleB"/>
</dbReference>
<keyword evidence="2" id="KW-0378">Hydrolase</keyword>
<protein>
    <submittedName>
        <fullName evidence="2">Cell wall hydrolase</fullName>
    </submittedName>
</protein>
<dbReference type="InterPro" id="IPR042047">
    <property type="entry name" value="SleB_dom1"/>
</dbReference>
<dbReference type="Pfam" id="PF07486">
    <property type="entry name" value="Hydrolase_2"/>
    <property type="match status" value="1"/>
</dbReference>
<organism evidence="2">
    <name type="scientific">Prosthecochloris aestuarii</name>
    <dbReference type="NCBI Taxonomy" id="1102"/>
    <lineage>
        <taxon>Bacteria</taxon>
        <taxon>Pseudomonadati</taxon>
        <taxon>Chlorobiota</taxon>
        <taxon>Chlorobiia</taxon>
        <taxon>Chlorobiales</taxon>
        <taxon>Chlorobiaceae</taxon>
        <taxon>Prosthecochloris</taxon>
    </lineage>
</organism>
<dbReference type="AlphaFoldDB" id="A0A831SNX5"/>
<reference evidence="2" key="1">
    <citation type="journal article" date="2020" name="mSystems">
        <title>Genome- and Community-Level Interaction Insights into Carbon Utilization and Element Cycling Functions of Hydrothermarchaeota in Hydrothermal Sediment.</title>
        <authorList>
            <person name="Zhou Z."/>
            <person name="Liu Y."/>
            <person name="Xu W."/>
            <person name="Pan J."/>
            <person name="Luo Z.H."/>
            <person name="Li M."/>
        </authorList>
    </citation>
    <scope>NUCLEOTIDE SEQUENCE [LARGE SCALE GENOMIC DNA]</scope>
    <source>
        <strain evidence="2">SpSt-1181</strain>
    </source>
</reference>
<proteinExistence type="predicted"/>
<dbReference type="Gene3D" id="1.10.10.2520">
    <property type="entry name" value="Cell wall hydrolase SleB, domain 1"/>
    <property type="match status" value="1"/>
</dbReference>
<dbReference type="GO" id="GO:0016787">
    <property type="term" value="F:hydrolase activity"/>
    <property type="evidence" value="ECO:0007669"/>
    <property type="project" value="UniProtKB-KW"/>
</dbReference>
<accession>A0A831SNX5</accession>
<name>A0A831SNX5_PROAE</name>
<dbReference type="EMBL" id="DSBW01000122">
    <property type="protein sequence ID" value="HED31086.1"/>
    <property type="molecule type" value="Genomic_DNA"/>
</dbReference>
<evidence type="ECO:0000313" key="2">
    <source>
        <dbReference type="EMBL" id="HED31086.1"/>
    </source>
</evidence>
<evidence type="ECO:0000259" key="1">
    <source>
        <dbReference type="Pfam" id="PF07486"/>
    </source>
</evidence>
<feature type="domain" description="Cell wall hydrolase SleB" evidence="1">
    <location>
        <begin position="60"/>
        <end position="166"/>
    </location>
</feature>
<comment type="caution">
    <text evidence="2">The sequence shown here is derived from an EMBL/GenBank/DDBJ whole genome shotgun (WGS) entry which is preliminary data.</text>
</comment>
<sequence length="167" mass="19363">MKKVILVIGLFSMGLFMKNIVSSHDKTPARYSYNDYVKSIKNKNREIEWLARNIYHEARGESWEGMLAVGIVTLNRVNSPYYPDTIEGVVKDYKQFSWFWDGMSDKIRDQQAWKRAKAAAAEVLFNPDHPLAGELKDALFYHADYVDPYWAGGKMQVATIGRHIFYM</sequence>
<gene>
    <name evidence="2" type="ORF">ENN50_05265</name>
</gene>